<evidence type="ECO:0000259" key="3">
    <source>
        <dbReference type="PROSITE" id="PS50110"/>
    </source>
</evidence>
<dbReference type="RefSeq" id="WP_015811126.1">
    <property type="nucleotide sequence ID" value="NC_013037.1"/>
</dbReference>
<dbReference type="OrthoDB" id="1646880at2"/>
<evidence type="ECO:0000259" key="4">
    <source>
        <dbReference type="PROSITE" id="PS50930"/>
    </source>
</evidence>
<evidence type="ECO:0000313" key="5">
    <source>
        <dbReference type="EMBL" id="ACT92872.1"/>
    </source>
</evidence>
<accession>C6VSQ0</accession>
<gene>
    <name evidence="5" type="ordered locus">Dfer_1630</name>
</gene>
<dbReference type="CDD" id="cd17534">
    <property type="entry name" value="REC_DC-like"/>
    <property type="match status" value="1"/>
</dbReference>
<dbReference type="InterPro" id="IPR011006">
    <property type="entry name" value="CheY-like_superfamily"/>
</dbReference>
<dbReference type="SMART" id="SM00850">
    <property type="entry name" value="LytTR"/>
    <property type="match status" value="1"/>
</dbReference>
<dbReference type="GO" id="GO:0000976">
    <property type="term" value="F:transcription cis-regulatory region binding"/>
    <property type="evidence" value="ECO:0007669"/>
    <property type="project" value="TreeGrafter"/>
</dbReference>
<dbReference type="EMBL" id="CP001619">
    <property type="protein sequence ID" value="ACT92872.1"/>
    <property type="molecule type" value="Genomic_DNA"/>
</dbReference>
<dbReference type="AlphaFoldDB" id="C6VSQ0"/>
<dbReference type="STRING" id="471854.Dfer_1630"/>
<keyword evidence="2" id="KW-0597">Phosphoprotein</keyword>
<feature type="domain" description="HTH LytTR-type" evidence="4">
    <location>
        <begin position="135"/>
        <end position="223"/>
    </location>
</feature>
<dbReference type="HOGENOM" id="CLU_000445_14_1_10"/>
<dbReference type="GO" id="GO:0006355">
    <property type="term" value="P:regulation of DNA-templated transcription"/>
    <property type="evidence" value="ECO:0007669"/>
    <property type="project" value="TreeGrafter"/>
</dbReference>
<keyword evidence="6" id="KW-1185">Reference proteome</keyword>
<keyword evidence="1" id="KW-0238">DNA-binding</keyword>
<sequence>MPPLRILIVEDIVLTALDLRNSLEKNGYVVTAIARNMEEVRQAVVQTLPDLALIDIILEGSDASGIEIAQYLTELRPIPIIYLTANSEEEQFRKAQLTRPAAYLLKPFRISDVIFNVELAYHNFKAADHDPERHLMLPTNGGLELVDLDEVAYLKAAGAYTEVVLADGTTYLVSSGLGQTGLYFRGANFFRLSRSFVVNIQYIKRVKEGELLLRDGITKISLPDGARKELLNKFTILKTKQPK</sequence>
<dbReference type="InterPro" id="IPR007492">
    <property type="entry name" value="LytTR_DNA-bd_dom"/>
</dbReference>
<dbReference type="Pfam" id="PF04397">
    <property type="entry name" value="LytTR"/>
    <property type="match status" value="1"/>
</dbReference>
<dbReference type="GO" id="GO:0032993">
    <property type="term" value="C:protein-DNA complex"/>
    <property type="evidence" value="ECO:0007669"/>
    <property type="project" value="TreeGrafter"/>
</dbReference>
<dbReference type="PANTHER" id="PTHR48111">
    <property type="entry name" value="REGULATOR OF RPOS"/>
    <property type="match status" value="1"/>
</dbReference>
<dbReference type="PANTHER" id="PTHR48111:SF50">
    <property type="entry name" value="KDP OPERON TRANSCRIPTIONAL REGULATORY PROTEIN KDPE"/>
    <property type="match status" value="1"/>
</dbReference>
<evidence type="ECO:0000256" key="2">
    <source>
        <dbReference type="PROSITE-ProRule" id="PRU00169"/>
    </source>
</evidence>
<dbReference type="InterPro" id="IPR001789">
    <property type="entry name" value="Sig_transdc_resp-reg_receiver"/>
</dbReference>
<dbReference type="SUPFAM" id="SSF52172">
    <property type="entry name" value="CheY-like"/>
    <property type="match status" value="1"/>
</dbReference>
<dbReference type="GO" id="GO:0005829">
    <property type="term" value="C:cytosol"/>
    <property type="evidence" value="ECO:0007669"/>
    <property type="project" value="TreeGrafter"/>
</dbReference>
<evidence type="ECO:0000313" key="6">
    <source>
        <dbReference type="Proteomes" id="UP000002011"/>
    </source>
</evidence>
<dbReference type="PROSITE" id="PS50930">
    <property type="entry name" value="HTH_LYTTR"/>
    <property type="match status" value="1"/>
</dbReference>
<dbReference type="PROSITE" id="PS50110">
    <property type="entry name" value="RESPONSE_REGULATORY"/>
    <property type="match status" value="1"/>
</dbReference>
<feature type="modified residue" description="4-aspartylphosphate" evidence="2">
    <location>
        <position position="55"/>
    </location>
</feature>
<dbReference type="eggNOG" id="COG3279">
    <property type="taxonomic scope" value="Bacteria"/>
</dbReference>
<dbReference type="InterPro" id="IPR039420">
    <property type="entry name" value="WalR-like"/>
</dbReference>
<dbReference type="SMART" id="SM00448">
    <property type="entry name" value="REC"/>
    <property type="match status" value="1"/>
</dbReference>
<reference evidence="5 6" key="1">
    <citation type="journal article" date="2009" name="Stand. Genomic Sci.">
        <title>Complete genome sequence of Dyadobacter fermentans type strain (NS114).</title>
        <authorList>
            <person name="Lang E."/>
            <person name="Lapidus A."/>
            <person name="Chertkov O."/>
            <person name="Brettin T."/>
            <person name="Detter J.C."/>
            <person name="Han C."/>
            <person name="Copeland A."/>
            <person name="Glavina Del Rio T."/>
            <person name="Nolan M."/>
            <person name="Chen F."/>
            <person name="Lucas S."/>
            <person name="Tice H."/>
            <person name="Cheng J.F."/>
            <person name="Land M."/>
            <person name="Hauser L."/>
            <person name="Chang Y.J."/>
            <person name="Jeffries C.D."/>
            <person name="Kopitz M."/>
            <person name="Bruce D."/>
            <person name="Goodwin L."/>
            <person name="Pitluck S."/>
            <person name="Ovchinnikova G."/>
            <person name="Pati A."/>
            <person name="Ivanova N."/>
            <person name="Mavrommatis K."/>
            <person name="Chen A."/>
            <person name="Palaniappan K."/>
            <person name="Chain P."/>
            <person name="Bristow J."/>
            <person name="Eisen J.A."/>
            <person name="Markowitz V."/>
            <person name="Hugenholtz P."/>
            <person name="Goker M."/>
            <person name="Rohde M."/>
            <person name="Kyrpides N.C."/>
            <person name="Klenk H.P."/>
        </authorList>
    </citation>
    <scope>NUCLEOTIDE SEQUENCE [LARGE SCALE GENOMIC DNA]</scope>
    <source>
        <strain evidence="6">ATCC 700827 / DSM 18053 / CIP 107007 / KCTC 52180 / NS114</strain>
    </source>
</reference>
<dbReference type="Proteomes" id="UP000002011">
    <property type="component" value="Chromosome"/>
</dbReference>
<dbReference type="Pfam" id="PF00072">
    <property type="entry name" value="Response_reg"/>
    <property type="match status" value="1"/>
</dbReference>
<evidence type="ECO:0000256" key="1">
    <source>
        <dbReference type="ARBA" id="ARBA00023125"/>
    </source>
</evidence>
<protein>
    <submittedName>
        <fullName evidence="5">Two component transcriptional regulator, LytTR family</fullName>
    </submittedName>
</protein>
<dbReference type="GO" id="GO:0000156">
    <property type="term" value="F:phosphorelay response regulator activity"/>
    <property type="evidence" value="ECO:0007669"/>
    <property type="project" value="TreeGrafter"/>
</dbReference>
<dbReference type="KEGG" id="dfe:Dfer_1630"/>
<feature type="domain" description="Response regulatory" evidence="3">
    <location>
        <begin position="5"/>
        <end position="121"/>
    </location>
</feature>
<dbReference type="Gene3D" id="2.40.50.1020">
    <property type="entry name" value="LytTr DNA-binding domain"/>
    <property type="match status" value="1"/>
</dbReference>
<organism evidence="5 6">
    <name type="scientific">Dyadobacter fermentans (strain ATCC 700827 / DSM 18053 / CIP 107007 / KCTC 52180 / NS114)</name>
    <dbReference type="NCBI Taxonomy" id="471854"/>
    <lineage>
        <taxon>Bacteria</taxon>
        <taxon>Pseudomonadati</taxon>
        <taxon>Bacteroidota</taxon>
        <taxon>Cytophagia</taxon>
        <taxon>Cytophagales</taxon>
        <taxon>Spirosomataceae</taxon>
        <taxon>Dyadobacter</taxon>
    </lineage>
</organism>
<proteinExistence type="predicted"/>
<dbReference type="Gene3D" id="3.40.50.2300">
    <property type="match status" value="1"/>
</dbReference>
<name>C6VSQ0_DYAFD</name>